<evidence type="ECO:0000256" key="1">
    <source>
        <dbReference type="SAM" id="Phobius"/>
    </source>
</evidence>
<evidence type="ECO:0000313" key="2">
    <source>
        <dbReference type="EMBL" id="MVT77752.1"/>
    </source>
</evidence>
<comment type="caution">
    <text evidence="2">The sequence shown here is derived from an EMBL/GenBank/DDBJ whole genome shotgun (WGS) entry which is preliminary data.</text>
</comment>
<keyword evidence="1" id="KW-1133">Transmembrane helix</keyword>
<keyword evidence="1" id="KW-0472">Membrane</keyword>
<gene>
    <name evidence="2" type="ORF">GPL20_32665</name>
</gene>
<reference evidence="2 3" key="1">
    <citation type="submission" date="2019-12" db="EMBL/GenBank/DDBJ databases">
        <title>Draft genome sequences Bradyrhizobium cajani AMBPC1010, Bradyrhizobium pachyrhizi AMBPC1040 and Bradyrhizobium yuanmingense ALSPC3051, three plant growth promoting strains isolated from nodules of Cajanus cajan L. in Dominican Republic.</title>
        <authorList>
            <person name="Flores-Felix J.D."/>
            <person name="Araujo J."/>
            <person name="Diaz-Alcantara C."/>
            <person name="Gonzalez-Andres F."/>
            <person name="Velazquez E."/>
        </authorList>
    </citation>
    <scope>NUCLEOTIDE SEQUENCE [LARGE SCALE GENOMIC DNA]</scope>
    <source>
        <strain evidence="2 3">1010</strain>
    </source>
</reference>
<name>A0A844TR86_9BRAD</name>
<sequence length="66" mass="7206">METLLLMGVDVSKPEAVQEMQADFQQVRKWRKSVETVQRQSLLTAIGIVVSGIIGAIVVTLRGSGH</sequence>
<evidence type="ECO:0000313" key="3">
    <source>
        <dbReference type="Proteomes" id="UP000449969"/>
    </source>
</evidence>
<organism evidence="2 3">
    <name type="scientific">Bradyrhizobium cajani</name>
    <dbReference type="NCBI Taxonomy" id="1928661"/>
    <lineage>
        <taxon>Bacteria</taxon>
        <taxon>Pseudomonadati</taxon>
        <taxon>Pseudomonadota</taxon>
        <taxon>Alphaproteobacteria</taxon>
        <taxon>Hyphomicrobiales</taxon>
        <taxon>Nitrobacteraceae</taxon>
        <taxon>Bradyrhizobium</taxon>
    </lineage>
</organism>
<accession>A0A844TR86</accession>
<feature type="transmembrane region" description="Helical" evidence="1">
    <location>
        <begin position="42"/>
        <end position="61"/>
    </location>
</feature>
<keyword evidence="3" id="KW-1185">Reference proteome</keyword>
<dbReference type="AlphaFoldDB" id="A0A844TR86"/>
<keyword evidence="1" id="KW-0812">Transmembrane</keyword>
<dbReference type="Proteomes" id="UP000449969">
    <property type="component" value="Unassembled WGS sequence"/>
</dbReference>
<protein>
    <submittedName>
        <fullName evidence="2">Uncharacterized protein</fullName>
    </submittedName>
</protein>
<proteinExistence type="predicted"/>
<dbReference type="EMBL" id="WQNE01000039">
    <property type="protein sequence ID" value="MVT77752.1"/>
    <property type="molecule type" value="Genomic_DNA"/>
</dbReference>